<dbReference type="GO" id="GO:0000467">
    <property type="term" value="P:exonucleolytic trimming to generate mature 3'-end of 5.8S rRNA from tricistronic rRNA transcript (SSU-rRNA, 5.8S rRNA, LSU-rRNA)"/>
    <property type="evidence" value="ECO:0007669"/>
    <property type="project" value="TreeGrafter"/>
</dbReference>
<dbReference type="GO" id="GO:0000176">
    <property type="term" value="C:nuclear exosome (RNase complex)"/>
    <property type="evidence" value="ECO:0007669"/>
    <property type="project" value="TreeGrafter"/>
</dbReference>
<evidence type="ECO:0000256" key="1">
    <source>
        <dbReference type="ARBA" id="ARBA00004496"/>
    </source>
</evidence>
<feature type="domain" description="Exoribonuclease phosphorolytic" evidence="11">
    <location>
        <begin position="222"/>
        <end position="286"/>
    </location>
</feature>
<dbReference type="GO" id="GO:0005730">
    <property type="term" value="C:nucleolus"/>
    <property type="evidence" value="ECO:0007669"/>
    <property type="project" value="UniProtKB-SubCell"/>
</dbReference>
<evidence type="ECO:0000256" key="5">
    <source>
        <dbReference type="ARBA" id="ARBA00022552"/>
    </source>
</evidence>
<dbReference type="GO" id="GO:0071035">
    <property type="term" value="P:nuclear polyadenylation-dependent rRNA catabolic process"/>
    <property type="evidence" value="ECO:0007669"/>
    <property type="project" value="TreeGrafter"/>
</dbReference>
<keyword evidence="8" id="KW-0539">Nucleus</keyword>
<dbReference type="GO" id="GO:0034473">
    <property type="term" value="P:U1 snRNA 3'-end processing"/>
    <property type="evidence" value="ECO:0007669"/>
    <property type="project" value="TreeGrafter"/>
</dbReference>
<keyword evidence="5" id="KW-0698">rRNA processing</keyword>
<evidence type="ECO:0000259" key="11">
    <source>
        <dbReference type="Pfam" id="PF03725"/>
    </source>
</evidence>
<dbReference type="GO" id="GO:0071028">
    <property type="term" value="P:nuclear mRNA surveillance"/>
    <property type="evidence" value="ECO:0007669"/>
    <property type="project" value="TreeGrafter"/>
</dbReference>
<dbReference type="AlphaFoldDB" id="A0A0D6R385"/>
<organism evidence="12">
    <name type="scientific">Araucaria cunninghamii</name>
    <name type="common">Hoop pine</name>
    <name type="synonym">Moreton Bay pine</name>
    <dbReference type="NCBI Taxonomy" id="56994"/>
    <lineage>
        <taxon>Eukaryota</taxon>
        <taxon>Viridiplantae</taxon>
        <taxon>Streptophyta</taxon>
        <taxon>Embryophyta</taxon>
        <taxon>Tracheophyta</taxon>
        <taxon>Spermatophyta</taxon>
        <taxon>Pinopsida</taxon>
        <taxon>Pinidae</taxon>
        <taxon>Conifers II</taxon>
        <taxon>Araucariales</taxon>
        <taxon>Araucariaceae</taxon>
        <taxon>Araucaria</taxon>
    </lineage>
</organism>
<dbReference type="InterPro" id="IPR036345">
    <property type="entry name" value="ExoRNase_PH_dom2_sf"/>
</dbReference>
<dbReference type="GO" id="GO:0000177">
    <property type="term" value="C:cytoplasmic exosome (RNase complex)"/>
    <property type="evidence" value="ECO:0007669"/>
    <property type="project" value="TreeGrafter"/>
</dbReference>
<protein>
    <recommendedName>
        <fullName evidence="9">Ribosomal RNA-processing protein 43</fullName>
    </recommendedName>
</protein>
<dbReference type="GO" id="GO:0034475">
    <property type="term" value="P:U4 snRNA 3'-end processing"/>
    <property type="evidence" value="ECO:0007669"/>
    <property type="project" value="TreeGrafter"/>
</dbReference>
<dbReference type="SUPFAM" id="SSF54211">
    <property type="entry name" value="Ribosomal protein S5 domain 2-like"/>
    <property type="match status" value="1"/>
</dbReference>
<dbReference type="SUPFAM" id="SSF55666">
    <property type="entry name" value="Ribonuclease PH domain 2-like"/>
    <property type="match status" value="1"/>
</dbReference>
<dbReference type="InterPro" id="IPR027408">
    <property type="entry name" value="PNPase/RNase_PH_dom_sf"/>
</dbReference>
<evidence type="ECO:0000256" key="4">
    <source>
        <dbReference type="ARBA" id="ARBA00022490"/>
    </source>
</evidence>
<sequence length="306" mass="33206">MGTQEQAGMAGGGEMELEAFRRLYPLQYYERYLNENVRPDARPLGRARATSLTLGTVPTADGSAMAKIGNTTMLAGVKLEVMTPAAEFPDEGRIAVDFQMPPICSPTVRPGRPVDTSTVVSEQLSNALISSGVPDLKELLISHGKAAWMAYLDIYCLDADGSLFDCAFLSAVGAFANLRFPSVSVTEEGKVIPATGDAVHEEESNKHSKVEEQRKQLTLGKIPFSLTCMLYKKHLLADPTAEEEYILQTIITVVLDSTGRLVSFYKPGGSALASTSTVQDCIALSRHRVKELQKILDEALSEMESV</sequence>
<dbReference type="FunFam" id="3.30.230.70:FF:000017">
    <property type="entry name" value="Exosome complex component Rrp42"/>
    <property type="match status" value="1"/>
</dbReference>
<dbReference type="CDD" id="cd11369">
    <property type="entry name" value="RNase_PH_RRP43"/>
    <property type="match status" value="1"/>
</dbReference>
<comment type="similarity">
    <text evidence="3">Belongs to the RNase PH family.</text>
</comment>
<comment type="subcellular location">
    <subcellularLocation>
        <location evidence="1">Cytoplasm</location>
    </subcellularLocation>
    <subcellularLocation>
        <location evidence="2">Nucleus</location>
        <location evidence="2">Nucleolus</location>
    </subcellularLocation>
</comment>
<dbReference type="InterPro" id="IPR015847">
    <property type="entry name" value="ExoRNase_PH_dom2"/>
</dbReference>
<dbReference type="InterPro" id="IPR020568">
    <property type="entry name" value="Ribosomal_Su5_D2-typ_SF"/>
</dbReference>
<evidence type="ECO:0000256" key="8">
    <source>
        <dbReference type="ARBA" id="ARBA00023242"/>
    </source>
</evidence>
<dbReference type="Gene3D" id="3.30.230.70">
    <property type="entry name" value="GHMP Kinase, N-terminal domain"/>
    <property type="match status" value="1"/>
</dbReference>
<evidence type="ECO:0000313" key="12">
    <source>
        <dbReference type="EMBL" id="JAG96365.1"/>
    </source>
</evidence>
<evidence type="ECO:0000256" key="3">
    <source>
        <dbReference type="ARBA" id="ARBA00006678"/>
    </source>
</evidence>
<dbReference type="PANTHER" id="PTHR11097:SF9">
    <property type="entry name" value="EXOSOME COMPLEX COMPONENT RRP43"/>
    <property type="match status" value="1"/>
</dbReference>
<evidence type="ECO:0000256" key="2">
    <source>
        <dbReference type="ARBA" id="ARBA00004604"/>
    </source>
</evidence>
<keyword evidence="7" id="KW-0694">RNA-binding</keyword>
<reference evidence="12" key="1">
    <citation type="submission" date="2015-03" db="EMBL/GenBank/DDBJ databases">
        <title>A transcriptome of Araucaria cunninghamii, an australian fine timber species.</title>
        <authorList>
            <person name="Jing Yi C.J.Y."/>
            <person name="Yin San L.Y.S."/>
            <person name="Abdul Karim S.S."/>
            <person name="Wan Azmi N.N."/>
            <person name="Hercus R.R."/>
            <person name="Croft L.L."/>
        </authorList>
    </citation>
    <scope>NUCLEOTIDE SEQUENCE</scope>
    <source>
        <strain evidence="12">MI0301</strain>
        <tissue evidence="12">Leaf</tissue>
    </source>
</reference>
<dbReference type="GO" id="GO:0071038">
    <property type="term" value="P:TRAMP-dependent tRNA surveillance pathway"/>
    <property type="evidence" value="ECO:0007669"/>
    <property type="project" value="TreeGrafter"/>
</dbReference>
<dbReference type="Pfam" id="PF03725">
    <property type="entry name" value="RNase_PH_C"/>
    <property type="match status" value="1"/>
</dbReference>
<dbReference type="GO" id="GO:0034476">
    <property type="term" value="P:U5 snRNA 3'-end processing"/>
    <property type="evidence" value="ECO:0007669"/>
    <property type="project" value="TreeGrafter"/>
</dbReference>
<dbReference type="EMBL" id="GCKF01037692">
    <property type="protein sequence ID" value="JAG96365.1"/>
    <property type="molecule type" value="Transcribed_RNA"/>
</dbReference>
<evidence type="ECO:0000256" key="9">
    <source>
        <dbReference type="ARBA" id="ARBA00030617"/>
    </source>
</evidence>
<evidence type="ECO:0000256" key="7">
    <source>
        <dbReference type="ARBA" id="ARBA00022884"/>
    </source>
</evidence>
<evidence type="ECO:0000259" key="10">
    <source>
        <dbReference type="Pfam" id="PF01138"/>
    </source>
</evidence>
<proteinExistence type="inferred from homology"/>
<keyword evidence="4" id="KW-0963">Cytoplasm</keyword>
<name>A0A0D6R385_ARACU</name>
<dbReference type="InterPro" id="IPR001247">
    <property type="entry name" value="ExoRNase_PH_dom1"/>
</dbReference>
<feature type="domain" description="Exoribonuclease phosphorolytic" evidence="10">
    <location>
        <begin position="48"/>
        <end position="181"/>
    </location>
</feature>
<dbReference type="PANTHER" id="PTHR11097">
    <property type="entry name" value="EXOSOME COMPLEX EXONUCLEASE RIBOSOMAL RNA PROCESSING PROTEIN"/>
    <property type="match status" value="1"/>
</dbReference>
<dbReference type="GO" id="GO:0035925">
    <property type="term" value="F:mRNA 3'-UTR AU-rich region binding"/>
    <property type="evidence" value="ECO:0007669"/>
    <property type="project" value="TreeGrafter"/>
</dbReference>
<dbReference type="InterPro" id="IPR033196">
    <property type="entry name" value="Rrp43"/>
</dbReference>
<dbReference type="Pfam" id="PF01138">
    <property type="entry name" value="RNase_PH"/>
    <property type="match status" value="1"/>
</dbReference>
<dbReference type="GO" id="GO:0016075">
    <property type="term" value="P:rRNA catabolic process"/>
    <property type="evidence" value="ECO:0007669"/>
    <property type="project" value="TreeGrafter"/>
</dbReference>
<evidence type="ECO:0000256" key="6">
    <source>
        <dbReference type="ARBA" id="ARBA00022835"/>
    </source>
</evidence>
<keyword evidence="6" id="KW-0271">Exosome</keyword>
<dbReference type="InterPro" id="IPR050590">
    <property type="entry name" value="Exosome_comp_Rrp42_subfam"/>
</dbReference>
<accession>A0A0D6R385</accession>